<name>A0ACC3NTX5_9PEZI</name>
<evidence type="ECO:0000313" key="2">
    <source>
        <dbReference type="Proteomes" id="UP001281147"/>
    </source>
</evidence>
<evidence type="ECO:0000313" key="1">
    <source>
        <dbReference type="EMBL" id="KAK3722898.1"/>
    </source>
</evidence>
<keyword evidence="2" id="KW-1185">Reference proteome</keyword>
<sequence>MYPTMPILHRQTIGNIIDQMDADLEAYCLVASLCAYMLIQPNMELRPEAAEGLDCKAESNLPLGRTLLADAIRTRKRIDYIEFPSAWSVITSFFFFGSHFCLDLHGTAWFHLREATTLALTLRMHEQATYRSLDRVECIHRRRLYWLLFVTERAYALQQHRPLTLYATINFPSPQDEPEEAEKLDGFLHMVKLYRPFDDSFVGLWNKAKTGCTTEWLAQVQQQLSDALPVYLQGTESQAVDVKVSQKWLRTLVWQLSMSHGYLSSAAADKAMSFQFPIEISRDLVAVTAQFSQQAMEVHGIGLIEKLFDVSCTLIDVMSCVPIEQHSFDFGPREYLHQMMTLISNLRGGQQRYTPLLISKINDTMPDMGYALAPSMTDNSSQQEASRSNSNESSFGSPPLSALDSQTSPFGFPQDLAVDALSNASMFADAASSTASMFASAMISNHGIEYGDMAASGPTQMFVNPLVFQDSMAMKLEPDG</sequence>
<organism evidence="1 2">
    <name type="scientific">Vermiconidia calcicola</name>
    <dbReference type="NCBI Taxonomy" id="1690605"/>
    <lineage>
        <taxon>Eukaryota</taxon>
        <taxon>Fungi</taxon>
        <taxon>Dikarya</taxon>
        <taxon>Ascomycota</taxon>
        <taxon>Pezizomycotina</taxon>
        <taxon>Dothideomycetes</taxon>
        <taxon>Dothideomycetidae</taxon>
        <taxon>Mycosphaerellales</taxon>
        <taxon>Extremaceae</taxon>
        <taxon>Vermiconidia</taxon>
    </lineage>
</organism>
<dbReference type="EMBL" id="JAUTXU010000011">
    <property type="protein sequence ID" value="KAK3722898.1"/>
    <property type="molecule type" value="Genomic_DNA"/>
</dbReference>
<dbReference type="Proteomes" id="UP001281147">
    <property type="component" value="Unassembled WGS sequence"/>
</dbReference>
<comment type="caution">
    <text evidence="1">The sequence shown here is derived from an EMBL/GenBank/DDBJ whole genome shotgun (WGS) entry which is preliminary data.</text>
</comment>
<protein>
    <submittedName>
        <fullName evidence="1">Uncharacterized protein</fullName>
    </submittedName>
</protein>
<gene>
    <name evidence="1" type="ORF">LTR37_002043</name>
</gene>
<proteinExistence type="predicted"/>
<accession>A0ACC3NTX5</accession>
<reference evidence="1" key="1">
    <citation type="submission" date="2023-07" db="EMBL/GenBank/DDBJ databases">
        <title>Black Yeasts Isolated from many extreme environments.</title>
        <authorList>
            <person name="Coleine C."/>
            <person name="Stajich J.E."/>
            <person name="Selbmann L."/>
        </authorList>
    </citation>
    <scope>NUCLEOTIDE SEQUENCE</scope>
    <source>
        <strain evidence="1">CCFEE 5714</strain>
    </source>
</reference>